<evidence type="ECO:0000256" key="3">
    <source>
        <dbReference type="ARBA" id="ARBA00022679"/>
    </source>
</evidence>
<keyword evidence="2" id="KW-0328">Glycosyltransferase</keyword>
<dbReference type="InterPro" id="IPR001173">
    <property type="entry name" value="Glyco_trans_2-like"/>
</dbReference>
<dbReference type="PANTHER" id="PTHR43179:SF12">
    <property type="entry name" value="GALACTOFURANOSYLTRANSFERASE GLFT2"/>
    <property type="match status" value="1"/>
</dbReference>
<evidence type="ECO:0000256" key="1">
    <source>
        <dbReference type="ARBA" id="ARBA00006739"/>
    </source>
</evidence>
<proteinExistence type="inferred from homology"/>
<dbReference type="GO" id="GO:0016757">
    <property type="term" value="F:glycosyltransferase activity"/>
    <property type="evidence" value="ECO:0007669"/>
    <property type="project" value="UniProtKB-KW"/>
</dbReference>
<dbReference type="SUPFAM" id="SSF53448">
    <property type="entry name" value="Nucleotide-diphospho-sugar transferases"/>
    <property type="match status" value="1"/>
</dbReference>
<dbReference type="EMBL" id="CP021108">
    <property type="protein sequence ID" value="ARP83403.1"/>
    <property type="molecule type" value="Genomic_DNA"/>
</dbReference>
<dbReference type="Gene3D" id="3.90.550.10">
    <property type="entry name" value="Spore Coat Polysaccharide Biosynthesis Protein SpsA, Chain A"/>
    <property type="match status" value="1"/>
</dbReference>
<accession>A0A1W6YS11</accession>
<keyword evidence="3" id="KW-0808">Transferase</keyword>
<comment type="similarity">
    <text evidence="1">Belongs to the glycosyltransferase 2 family.</text>
</comment>
<feature type="compositionally biased region" description="Basic and acidic residues" evidence="4">
    <location>
        <begin position="333"/>
        <end position="364"/>
    </location>
</feature>
<dbReference type="AlphaFoldDB" id="A0A1W6YS11"/>
<dbReference type="STRING" id="1416806.CAL12_23015"/>
<dbReference type="Proteomes" id="UP000194151">
    <property type="component" value="Chromosome"/>
</dbReference>
<dbReference type="Pfam" id="PF00535">
    <property type="entry name" value="Glycos_transf_2"/>
    <property type="match status" value="1"/>
</dbReference>
<evidence type="ECO:0000256" key="4">
    <source>
        <dbReference type="SAM" id="MobiDB-lite"/>
    </source>
</evidence>
<feature type="region of interest" description="Disordered" evidence="4">
    <location>
        <begin position="333"/>
        <end position="418"/>
    </location>
</feature>
<evidence type="ECO:0000259" key="5">
    <source>
        <dbReference type="Pfam" id="PF00535"/>
    </source>
</evidence>
<name>A0A1W6YS11_9BORD</name>
<evidence type="ECO:0000313" key="6">
    <source>
        <dbReference type="EMBL" id="ARP83403.1"/>
    </source>
</evidence>
<evidence type="ECO:0000313" key="7">
    <source>
        <dbReference type="Proteomes" id="UP000194151"/>
    </source>
</evidence>
<feature type="domain" description="Glycosyltransferase 2-like" evidence="5">
    <location>
        <begin position="9"/>
        <end position="165"/>
    </location>
</feature>
<organism evidence="6 7">
    <name type="scientific">Bordetella genomosp. 8</name>
    <dbReference type="NCBI Taxonomy" id="1416806"/>
    <lineage>
        <taxon>Bacteria</taxon>
        <taxon>Pseudomonadati</taxon>
        <taxon>Pseudomonadota</taxon>
        <taxon>Betaproteobacteria</taxon>
        <taxon>Burkholderiales</taxon>
        <taxon>Alcaligenaceae</taxon>
        <taxon>Bordetella</taxon>
    </lineage>
</organism>
<sequence length="418" mass="44842">MSEAPARVSIVVLTYQRRGELLGNLERLLRRNPGVPVIVVDNGSRDGTADAVAAAYPGVTLVRAPGNLGAAGRNLGVAVATTPYIAFCDDDTCWEVGALAEAQRLLDGAPRAGVINAAVRVGPSGRLDATCLAMSRSPLGRGPLGTTRLLGFMAGACVVRRQAYLQAGGYEARYFIGGEEALMALDLATLGWDMLYAGQVATWHYPSPNRDRPGRRRLLSRNDLWTAWLRLPAGVAWAATWTVLRECRQHGDALRVLGAALAGAAWILRARRCISAAVECQRQRVANTVTAEDAVLIHDAQILPSLRTSHGHEACATRVHPGRTPQETLMTMHRDTESRADEKALTDHSGDAQDHAVLRPDTGPRSDPPPRSLQNRPLDPNSSAEKTFPPGVDAADVLDPGRQTPGAPPVDNRSGQKR</sequence>
<reference evidence="6 7" key="1">
    <citation type="submission" date="2017-05" db="EMBL/GenBank/DDBJ databases">
        <title>Complete and WGS of Bordetella genogroups.</title>
        <authorList>
            <person name="Spilker T."/>
            <person name="LiPuma J."/>
        </authorList>
    </citation>
    <scope>NUCLEOTIDE SEQUENCE [LARGE SCALE GENOMIC DNA]</scope>
    <source>
        <strain evidence="6 7">AU19157</strain>
    </source>
</reference>
<dbReference type="InterPro" id="IPR029044">
    <property type="entry name" value="Nucleotide-diphossugar_trans"/>
</dbReference>
<protein>
    <recommendedName>
        <fullName evidence="5">Glycosyltransferase 2-like domain-containing protein</fullName>
    </recommendedName>
</protein>
<feature type="compositionally biased region" description="Polar residues" evidence="4">
    <location>
        <begin position="372"/>
        <end position="385"/>
    </location>
</feature>
<keyword evidence="7" id="KW-1185">Reference proteome</keyword>
<dbReference type="PANTHER" id="PTHR43179">
    <property type="entry name" value="RHAMNOSYLTRANSFERASE WBBL"/>
    <property type="match status" value="1"/>
</dbReference>
<dbReference type="KEGG" id="bgv:CAL12_23015"/>
<evidence type="ECO:0000256" key="2">
    <source>
        <dbReference type="ARBA" id="ARBA00022676"/>
    </source>
</evidence>
<gene>
    <name evidence="6" type="ORF">CAL12_23015</name>
</gene>